<name>A0A1I7B993_9GAMM</name>
<accession>A0A1I7B993</accession>
<keyword evidence="2" id="KW-0472">Membrane</keyword>
<gene>
    <name evidence="4" type="ORF">SAMN04487956_12413</name>
</gene>
<keyword evidence="2" id="KW-1133">Transmembrane helix</keyword>
<dbReference type="Proteomes" id="UP000199594">
    <property type="component" value="Unassembled WGS sequence"/>
</dbReference>
<dbReference type="SUPFAM" id="SSF53300">
    <property type="entry name" value="vWA-like"/>
    <property type="match status" value="1"/>
</dbReference>
<dbReference type="SMART" id="SM00327">
    <property type="entry name" value="VWA"/>
    <property type="match status" value="1"/>
</dbReference>
<dbReference type="EMBL" id="FPAQ01000024">
    <property type="protein sequence ID" value="SFT83745.1"/>
    <property type="molecule type" value="Genomic_DNA"/>
</dbReference>
<dbReference type="Gene3D" id="3.40.50.410">
    <property type="entry name" value="von Willebrand factor, type A domain"/>
    <property type="match status" value="1"/>
</dbReference>
<feature type="region of interest" description="Disordered" evidence="1">
    <location>
        <begin position="519"/>
        <end position="542"/>
    </location>
</feature>
<keyword evidence="2" id="KW-0812">Transmembrane</keyword>
<proteinExistence type="predicted"/>
<dbReference type="CDD" id="cd00198">
    <property type="entry name" value="vWFA"/>
    <property type="match status" value="1"/>
</dbReference>
<dbReference type="OrthoDB" id="798937at2"/>
<protein>
    <submittedName>
        <fullName evidence="4">TIGR03503 family protein</fullName>
    </submittedName>
</protein>
<dbReference type="InterPro" id="IPR002035">
    <property type="entry name" value="VWF_A"/>
</dbReference>
<dbReference type="RefSeq" id="WP_089850357.1">
    <property type="nucleotide sequence ID" value="NZ_FPAQ01000024.1"/>
</dbReference>
<dbReference type="InterPro" id="IPR036465">
    <property type="entry name" value="vWFA_dom_sf"/>
</dbReference>
<evidence type="ECO:0000313" key="5">
    <source>
        <dbReference type="Proteomes" id="UP000199594"/>
    </source>
</evidence>
<feature type="transmembrane region" description="Helical" evidence="2">
    <location>
        <begin position="581"/>
        <end position="599"/>
    </location>
</feature>
<organism evidence="4 5">
    <name type="scientific">Halomonas saccharevitans</name>
    <dbReference type="NCBI Taxonomy" id="416872"/>
    <lineage>
        <taxon>Bacteria</taxon>
        <taxon>Pseudomonadati</taxon>
        <taxon>Pseudomonadota</taxon>
        <taxon>Gammaproteobacteria</taxon>
        <taxon>Oceanospirillales</taxon>
        <taxon>Halomonadaceae</taxon>
        <taxon>Halomonas</taxon>
    </lineage>
</organism>
<evidence type="ECO:0000256" key="2">
    <source>
        <dbReference type="SAM" id="Phobius"/>
    </source>
</evidence>
<feature type="domain" description="VWFA" evidence="3">
    <location>
        <begin position="39"/>
        <end position="224"/>
    </location>
</feature>
<dbReference type="AlphaFoldDB" id="A0A1I7B993"/>
<evidence type="ECO:0000259" key="3">
    <source>
        <dbReference type="PROSITE" id="PS50234"/>
    </source>
</evidence>
<dbReference type="PROSITE" id="PS50234">
    <property type="entry name" value="VWFA"/>
    <property type="match status" value="1"/>
</dbReference>
<sequence length="614" mass="67268">MSGYGKERIGWLPRVLAAGMALWLWAGPLWAQPHAERPDVRVVVDVSGSMRDNDPERLAVSALDLLVALLPSGARAGVWTFGETVDNPLPLGEVDAAWREQALALPPALQAYQQHTDIEAALNAAASTEANGWRHLVLLTDGMIDLAPGRGPKPEIDRASRRRLVEERAAELAAQGVAVHAIAFSGEADLALVERLAQSTGGLAALAESPEGLLGAFLDIIERIFPADQVPLDEGRFVIDDGVETFSALIFHEPDDGPLALVAPDGTRYRAEDAPDDIRWQVEPRFDLIRVPDPQVGEWGLDGAVGEESRVNVASPLHLRTAELPTTLYRGFDVPVEAWITHDVGPFEGGEDLTLSVSLQDAQGKVQSRVMLEPEAGRYRGRLPAPALTGNARLVIRAESETFKRQRSQAVNVLPAIGAVHRLRAGRVVLAAEHPALNRDNTEIHGELQGVRLEAEAVEETRWHLSLPELDPSLSLPLLLEATVELEGERQTLSLPRLVLYPDGRLGIGLADVAGPTLATETFDDPRGDDTTPPPEADTPPVADRFVEWVNRLPETARSLWQAGWPGLERLWHEHHRDPRLWGALVALVLLLVVIPLIRRRQTRRPPRREEPHV</sequence>
<evidence type="ECO:0000256" key="1">
    <source>
        <dbReference type="SAM" id="MobiDB-lite"/>
    </source>
</evidence>
<dbReference type="Pfam" id="PF13519">
    <property type="entry name" value="VWA_2"/>
    <property type="match status" value="1"/>
</dbReference>
<reference evidence="4 5" key="1">
    <citation type="submission" date="2016-10" db="EMBL/GenBank/DDBJ databases">
        <authorList>
            <person name="de Groot N.N."/>
        </authorList>
    </citation>
    <scope>NUCLEOTIDE SEQUENCE [LARGE SCALE GENOMIC DNA]</scope>
    <source>
        <strain evidence="4 5">CGMCC 1.6493</strain>
    </source>
</reference>
<evidence type="ECO:0000313" key="4">
    <source>
        <dbReference type="EMBL" id="SFT83745.1"/>
    </source>
</evidence>